<evidence type="ECO:0000313" key="3">
    <source>
        <dbReference type="Proteomes" id="UP000249293"/>
    </source>
</evidence>
<proteinExistence type="predicted"/>
<dbReference type="VEuPathDB" id="FungiDB:C5L36_0B09690"/>
<dbReference type="RefSeq" id="XP_029321205.1">
    <property type="nucleotide sequence ID" value="XM_029465346.1"/>
</dbReference>
<dbReference type="AlphaFoldDB" id="A0A2U9R3N4"/>
<dbReference type="PANTHER" id="PTHR43991">
    <property type="entry name" value="WD REPEAT PROTEIN (AFU_ORTHOLOGUE AFUA_8G05640)-RELATED"/>
    <property type="match status" value="1"/>
</dbReference>
<reference evidence="2 3" key="1">
    <citation type="submission" date="2018-06" db="EMBL/GenBank/DDBJ databases">
        <title>Population genomics shows no distinction between pathogenic Candida krusei and environmental Pichia kudriavzevii: One species, four names.</title>
        <authorList>
            <person name="Douglass A.P."/>
            <person name="Offei B."/>
            <person name="Braun-Galleani S."/>
            <person name="Coughlan A.Y."/>
            <person name="Martos A."/>
            <person name="Ortiz-Merino R.A."/>
            <person name="Byrne K.P."/>
            <person name="Wolfe K.H."/>
        </authorList>
    </citation>
    <scope>NUCLEOTIDE SEQUENCE [LARGE SCALE GENOMIC DNA]</scope>
    <source>
        <strain evidence="2 3">CBS573</strain>
    </source>
</reference>
<dbReference type="Proteomes" id="UP000249293">
    <property type="component" value="Chromosome 2"/>
</dbReference>
<protein>
    <recommendedName>
        <fullName evidence="1">DUF2415 domain-containing protein</fullName>
    </recommendedName>
</protein>
<dbReference type="InterPro" id="IPR015943">
    <property type="entry name" value="WD40/YVTN_repeat-like_dom_sf"/>
</dbReference>
<gene>
    <name evidence="2" type="ORF">C5L36_0B09690</name>
</gene>
<dbReference type="EMBL" id="CP028774">
    <property type="protein sequence ID" value="AWU75728.1"/>
    <property type="molecule type" value="Genomic_DNA"/>
</dbReference>
<dbReference type="GeneID" id="40383493"/>
<evidence type="ECO:0000313" key="2">
    <source>
        <dbReference type="EMBL" id="AWU75728.1"/>
    </source>
</evidence>
<dbReference type="Pfam" id="PF10313">
    <property type="entry name" value="DUF2415"/>
    <property type="match status" value="1"/>
</dbReference>
<dbReference type="PANTHER" id="PTHR43991:SF9">
    <property type="entry name" value="DUF2415 DOMAIN-CONTAINING PROTEIN"/>
    <property type="match status" value="1"/>
</dbReference>
<sequence>MTIDQKVYSTPYRKDCLQRERPSARRFTRNIIQGHPRYANWAVSAPHWQLKDMMAVSQRSGGTEFQLPYENKVFNFSMDQLQFHVNTKHVKYSSYTFTTNARCIKHLDGITVLGGIHTSSDSISMSKGSFSYYNDQTNITENIQVGEFINNSVSINGLSRSHYLSYLCNNDKNLYRYDITPSRIVQSSNPTYLHFALNHSILSSDNKTLITVGDSSRILISHPQENNPKSLSFKDFDIIETFGDCGFSTSFLSNGNQFVTCFQDGLALLYDLRNLSNPIHSIHSTRPKSQPGAFRVVKTSASNDLIAISEHQGRIHLLDSRNLNNHSVVLLPKYLYNVPPTIKLDDDGNNEDSQIFGRYPVATSADPSKDTSNQWFYEPIVKDIDDLKEMRQFGGELNMGYLESYRYLDPRFGSTFGTTRSMLHDRYRILLQGSFDREDTLRRRGNMEYDPQASCLLNHDPPAYKIKRSNIRKIQNWWLKANNDNNSNYENSSPYGTDTINYKEQWPWGKEIPREQEDSTDTQEVNILEVPERDPFFYVDSDIEINGLEFMDNGSGNASLCIGTREGIVLWDINERERNTNATYEYM</sequence>
<feature type="domain" description="DUF2415" evidence="1">
    <location>
        <begin position="292"/>
        <end position="329"/>
    </location>
</feature>
<keyword evidence="3" id="KW-1185">Reference proteome</keyword>
<dbReference type="KEGG" id="pkz:C5L36_0B09690"/>
<evidence type="ECO:0000259" key="1">
    <source>
        <dbReference type="Pfam" id="PF10313"/>
    </source>
</evidence>
<dbReference type="OrthoDB" id="418169at2759"/>
<accession>A0A2U9R3N4</accession>
<dbReference type="SUPFAM" id="SSF50978">
    <property type="entry name" value="WD40 repeat-like"/>
    <property type="match status" value="1"/>
</dbReference>
<organism evidence="2 3">
    <name type="scientific">Pichia kudriavzevii</name>
    <name type="common">Yeast</name>
    <name type="synonym">Issatchenkia orientalis</name>
    <dbReference type="NCBI Taxonomy" id="4909"/>
    <lineage>
        <taxon>Eukaryota</taxon>
        <taxon>Fungi</taxon>
        <taxon>Dikarya</taxon>
        <taxon>Ascomycota</taxon>
        <taxon>Saccharomycotina</taxon>
        <taxon>Pichiomycetes</taxon>
        <taxon>Pichiales</taxon>
        <taxon>Pichiaceae</taxon>
        <taxon>Pichia</taxon>
    </lineage>
</organism>
<dbReference type="InterPro" id="IPR019417">
    <property type="entry name" value="DUF2415"/>
</dbReference>
<dbReference type="Gene3D" id="2.130.10.10">
    <property type="entry name" value="YVTN repeat-like/Quinoprotein amine dehydrogenase"/>
    <property type="match status" value="1"/>
</dbReference>
<dbReference type="InterPro" id="IPR036322">
    <property type="entry name" value="WD40_repeat_dom_sf"/>
</dbReference>
<name>A0A2U9R3N4_PICKU</name>